<dbReference type="GO" id="GO:0016192">
    <property type="term" value="P:vesicle-mediated transport"/>
    <property type="evidence" value="ECO:0007669"/>
    <property type="project" value="InterPro"/>
</dbReference>
<evidence type="ECO:0000256" key="5">
    <source>
        <dbReference type="ARBA" id="ARBA00022927"/>
    </source>
</evidence>
<dbReference type="OrthoDB" id="73614at2759"/>
<feature type="transmembrane region" description="Helical" evidence="9">
    <location>
        <begin position="114"/>
        <end position="135"/>
    </location>
</feature>
<dbReference type="GO" id="GO:0016020">
    <property type="term" value="C:membrane"/>
    <property type="evidence" value="ECO:0007669"/>
    <property type="project" value="UniProtKB-SubCell"/>
</dbReference>
<dbReference type="GeneID" id="20197708"/>
<dbReference type="PANTHER" id="PTHR23137:SF6">
    <property type="entry name" value="VESICLE TRANSPORT PROTEIN"/>
    <property type="match status" value="1"/>
</dbReference>
<reference evidence="12" key="1">
    <citation type="submission" date="2012-12" db="EMBL/GenBank/DDBJ databases">
        <authorList>
            <person name="Hellsten U."/>
            <person name="Grimwood J."/>
            <person name="Chapman J.A."/>
            <person name="Shapiro H."/>
            <person name="Aerts A."/>
            <person name="Otillar R.P."/>
            <person name="Terry A.Y."/>
            <person name="Boore J.L."/>
            <person name="Simakov O."/>
            <person name="Marletaz F."/>
            <person name="Cho S.-J."/>
            <person name="Edsinger-Gonzales E."/>
            <person name="Havlak P."/>
            <person name="Kuo D.-H."/>
            <person name="Larsson T."/>
            <person name="Lv J."/>
            <person name="Arendt D."/>
            <person name="Savage R."/>
            <person name="Osoegawa K."/>
            <person name="de Jong P."/>
            <person name="Lindberg D.R."/>
            <person name="Seaver E.C."/>
            <person name="Weisblat D.A."/>
            <person name="Putnam N.H."/>
            <person name="Grigoriev I.V."/>
            <person name="Rokhsar D.S."/>
        </authorList>
    </citation>
    <scope>NUCLEOTIDE SEQUENCE</scope>
</reference>
<comment type="subcellular location">
    <subcellularLocation>
        <location evidence="2 9">Membrane</location>
        <topology evidence="2 9">Multi-pass membrane protein</topology>
    </subcellularLocation>
</comment>
<dbReference type="EMBL" id="KB097026">
    <property type="protein sequence ID" value="ESN99935.1"/>
    <property type="molecule type" value="Genomic_DNA"/>
</dbReference>
<keyword evidence="5 9" id="KW-0653">Protein transport</keyword>
<dbReference type="CTD" id="20197708"/>
<dbReference type="RefSeq" id="XP_009021953.1">
    <property type="nucleotide sequence ID" value="XM_009023705.1"/>
</dbReference>
<reference evidence="11" key="3">
    <citation type="submission" date="2015-06" db="UniProtKB">
        <authorList>
            <consortium name="EnsemblMetazoa"/>
        </authorList>
    </citation>
    <scope>IDENTIFICATION</scope>
</reference>
<dbReference type="Proteomes" id="UP000015101">
    <property type="component" value="Unassembled WGS sequence"/>
</dbReference>
<comment type="similarity">
    <text evidence="8 9">Belongs to the SFT2 family.</text>
</comment>
<dbReference type="HOGENOM" id="CLU_099529_2_2_1"/>
<evidence type="ECO:0000256" key="7">
    <source>
        <dbReference type="ARBA" id="ARBA00023136"/>
    </source>
</evidence>
<keyword evidence="3 9" id="KW-0813">Transport</keyword>
<dbReference type="GO" id="GO:0015031">
    <property type="term" value="P:protein transport"/>
    <property type="evidence" value="ECO:0007669"/>
    <property type="project" value="UniProtKB-KW"/>
</dbReference>
<dbReference type="AlphaFoldDB" id="T1EMA8"/>
<evidence type="ECO:0000313" key="11">
    <source>
        <dbReference type="EnsemblMetazoa" id="HelroP157395"/>
    </source>
</evidence>
<keyword evidence="6 9" id="KW-1133">Transmembrane helix</keyword>
<keyword evidence="4 9" id="KW-0812">Transmembrane</keyword>
<evidence type="ECO:0000256" key="3">
    <source>
        <dbReference type="ARBA" id="ARBA00022448"/>
    </source>
</evidence>
<dbReference type="FunCoup" id="T1EMA8">
    <property type="interactions" value="1120"/>
</dbReference>
<dbReference type="OMA" id="RLQCFLG"/>
<evidence type="ECO:0000313" key="12">
    <source>
        <dbReference type="Proteomes" id="UP000015101"/>
    </source>
</evidence>
<comment type="function">
    <text evidence="1 9">May be involved in fusion of retrograde transport vesicles derived from an endocytic compartment with the Golgi complex.</text>
</comment>
<evidence type="ECO:0000256" key="8">
    <source>
        <dbReference type="ARBA" id="ARBA00025800"/>
    </source>
</evidence>
<dbReference type="STRING" id="6412.T1EMA8"/>
<sequence>MDKIRRSLGGQEDTNDETGIITEISNATTFSWSTRIKGFLICMIAGVICSLLASCRFGTFFLAIPSNVGIRLFAVFYSIGNIMALSSTCFLMGPLNQLKKMFAETRIIATMMFLWKKTVLAVLFCCLQFLAMAWYSLTYIPYARDAVKKCVCSCVDV</sequence>
<dbReference type="InParanoid" id="T1EMA8"/>
<reference evidence="10 12" key="2">
    <citation type="journal article" date="2013" name="Nature">
        <title>Insights into bilaterian evolution from three spiralian genomes.</title>
        <authorList>
            <person name="Simakov O."/>
            <person name="Marletaz F."/>
            <person name="Cho S.J."/>
            <person name="Edsinger-Gonzales E."/>
            <person name="Havlak P."/>
            <person name="Hellsten U."/>
            <person name="Kuo D.H."/>
            <person name="Larsson T."/>
            <person name="Lv J."/>
            <person name="Arendt D."/>
            <person name="Savage R."/>
            <person name="Osoegawa K."/>
            <person name="de Jong P."/>
            <person name="Grimwood J."/>
            <person name="Chapman J.A."/>
            <person name="Shapiro H."/>
            <person name="Aerts A."/>
            <person name="Otillar R.P."/>
            <person name="Terry A.Y."/>
            <person name="Boore J.L."/>
            <person name="Grigoriev I.V."/>
            <person name="Lindberg D.R."/>
            <person name="Seaver E.C."/>
            <person name="Weisblat D.A."/>
            <person name="Putnam N.H."/>
            <person name="Rokhsar D.S."/>
        </authorList>
    </citation>
    <scope>NUCLEOTIDE SEQUENCE</scope>
</reference>
<name>T1EMA8_HELRO</name>
<evidence type="ECO:0000256" key="1">
    <source>
        <dbReference type="ARBA" id="ARBA00003566"/>
    </source>
</evidence>
<accession>T1EMA8</accession>
<feature type="transmembrane region" description="Helical" evidence="9">
    <location>
        <begin position="39"/>
        <end position="64"/>
    </location>
</feature>
<dbReference type="EMBL" id="AMQM01005592">
    <property type="status" value="NOT_ANNOTATED_CDS"/>
    <property type="molecule type" value="Genomic_DNA"/>
</dbReference>
<dbReference type="PANTHER" id="PTHR23137">
    <property type="entry name" value="VESICLE TRANSPORT PROTEIN-RELATED"/>
    <property type="match status" value="1"/>
</dbReference>
<evidence type="ECO:0000256" key="6">
    <source>
        <dbReference type="ARBA" id="ARBA00022989"/>
    </source>
</evidence>
<protein>
    <recommendedName>
        <fullName evidence="9">Vesicle transport protein</fullName>
    </recommendedName>
</protein>
<dbReference type="GO" id="GO:0005737">
    <property type="term" value="C:cytoplasm"/>
    <property type="evidence" value="ECO:0007669"/>
    <property type="project" value="UniProtKB-ARBA"/>
</dbReference>
<dbReference type="KEGG" id="hro:HELRODRAFT_157395"/>
<evidence type="ECO:0000256" key="9">
    <source>
        <dbReference type="RuleBase" id="RU363111"/>
    </source>
</evidence>
<dbReference type="GO" id="GO:0012505">
    <property type="term" value="C:endomembrane system"/>
    <property type="evidence" value="ECO:0007669"/>
    <property type="project" value="UniProtKB-ARBA"/>
</dbReference>
<keyword evidence="12" id="KW-1185">Reference proteome</keyword>
<proteinExistence type="inferred from homology"/>
<feature type="transmembrane region" description="Helical" evidence="9">
    <location>
        <begin position="70"/>
        <end position="93"/>
    </location>
</feature>
<evidence type="ECO:0000256" key="4">
    <source>
        <dbReference type="ARBA" id="ARBA00022692"/>
    </source>
</evidence>
<dbReference type="InterPro" id="IPR007305">
    <property type="entry name" value="Vesicle_transpt_Got1/SFT2"/>
</dbReference>
<evidence type="ECO:0000256" key="2">
    <source>
        <dbReference type="ARBA" id="ARBA00004141"/>
    </source>
</evidence>
<comment type="caution">
    <text evidence="9">Lacks conserved residue(s) required for the propagation of feature annotation.</text>
</comment>
<dbReference type="eggNOG" id="KOG2887">
    <property type="taxonomic scope" value="Eukaryota"/>
</dbReference>
<organism evidence="11 12">
    <name type="scientific">Helobdella robusta</name>
    <name type="common">Californian leech</name>
    <dbReference type="NCBI Taxonomy" id="6412"/>
    <lineage>
        <taxon>Eukaryota</taxon>
        <taxon>Metazoa</taxon>
        <taxon>Spiralia</taxon>
        <taxon>Lophotrochozoa</taxon>
        <taxon>Annelida</taxon>
        <taxon>Clitellata</taxon>
        <taxon>Hirudinea</taxon>
        <taxon>Rhynchobdellida</taxon>
        <taxon>Glossiphoniidae</taxon>
        <taxon>Helobdella</taxon>
    </lineage>
</organism>
<dbReference type="InterPro" id="IPR011691">
    <property type="entry name" value="Vesicle_transpt_SFT2"/>
</dbReference>
<gene>
    <name evidence="11" type="primary">20197708</name>
    <name evidence="10" type="ORF">HELRODRAFT_157395</name>
</gene>
<dbReference type="EnsemblMetazoa" id="HelroT157395">
    <property type="protein sequence ID" value="HelroP157395"/>
    <property type="gene ID" value="HelroG157395"/>
</dbReference>
<keyword evidence="7 9" id="KW-0472">Membrane</keyword>
<dbReference type="Pfam" id="PF04178">
    <property type="entry name" value="Got1"/>
    <property type="match status" value="1"/>
</dbReference>
<evidence type="ECO:0000313" key="10">
    <source>
        <dbReference type="EMBL" id="ESN99935.1"/>
    </source>
</evidence>